<evidence type="ECO:0000313" key="1">
    <source>
        <dbReference type="EMBL" id="JAC44039.1"/>
    </source>
</evidence>
<sequence length="103" mass="11836">MSRRYEFSIDSCCERFMGLCVLATESIAFDGAMELYDDIDIVQRNNGRRLRQLGHVVRMDENMPALKVFDAINAGESRRRRRPPLRLREQVEKDLAALGASNC</sequence>
<organism evidence="1">
    <name type="scientific">Bactrocera dorsalis</name>
    <name type="common">Oriental fruit fly</name>
    <name type="synonym">Dacus dorsalis</name>
    <dbReference type="NCBI Taxonomy" id="27457"/>
    <lineage>
        <taxon>Eukaryota</taxon>
        <taxon>Metazoa</taxon>
        <taxon>Ecdysozoa</taxon>
        <taxon>Arthropoda</taxon>
        <taxon>Hexapoda</taxon>
        <taxon>Insecta</taxon>
        <taxon>Pterygota</taxon>
        <taxon>Neoptera</taxon>
        <taxon>Endopterygota</taxon>
        <taxon>Diptera</taxon>
        <taxon>Brachycera</taxon>
        <taxon>Muscomorpha</taxon>
        <taxon>Tephritoidea</taxon>
        <taxon>Tephritidae</taxon>
        <taxon>Bactrocera</taxon>
        <taxon>Bactrocera</taxon>
    </lineage>
</organism>
<reference evidence="1" key="1">
    <citation type="journal article" date="2014" name="BMC Genomics">
        <title>Characterizing the developmental transcriptome of the oriental fruit fly, Bactrocera dorsalis (Diptera: Tephritidae) through comparative genomic analysis with Drosophila melanogaster utilizing modENCODE datasets.</title>
        <authorList>
            <person name="Geib S.M."/>
            <person name="Calla B."/>
            <person name="Hall B."/>
            <person name="Hou S."/>
            <person name="Manoukis N.C."/>
        </authorList>
    </citation>
    <scope>NUCLEOTIDE SEQUENCE</scope>
    <source>
        <strain evidence="1">Punador</strain>
    </source>
</reference>
<protein>
    <submittedName>
        <fullName evidence="1">Uncharacterized protein</fullName>
    </submittedName>
</protein>
<accession>A0A034VNI6</accession>
<name>A0A034VNI6_BACDO</name>
<proteinExistence type="predicted"/>
<dbReference type="EMBL" id="GAKP01014913">
    <property type="protein sequence ID" value="JAC44039.1"/>
    <property type="molecule type" value="Transcribed_RNA"/>
</dbReference>
<dbReference type="AlphaFoldDB" id="A0A034VNI6"/>